<dbReference type="RefSeq" id="WP_135968525.1">
    <property type="nucleotide sequence ID" value="NZ_CAJUGY010000012.1"/>
</dbReference>
<dbReference type="EMBL" id="QXNI01000049">
    <property type="protein sequence ID" value="THA08171.1"/>
    <property type="molecule type" value="Genomic_DNA"/>
</dbReference>
<evidence type="ECO:0000313" key="3">
    <source>
        <dbReference type="Proteomes" id="UP000306758"/>
    </source>
</evidence>
<sequence length="136" mass="15501">MPIMPYLTGNEEECPAQIYCRLNNIQMEQIRSWGEARHVANKSKFRVEAHFDDASPKAKAFFLKLAGDKAYMGEDILLASDKINVHSQGLKLSDYKMDGQLKIAGMLELIRYIGKEIAPPLVTKREFLQIDKNRGE</sequence>
<evidence type="ECO:0000313" key="4">
    <source>
        <dbReference type="Proteomes" id="UP000310576"/>
    </source>
</evidence>
<dbReference type="EMBL" id="QXNG01000016">
    <property type="protein sequence ID" value="THA17264.1"/>
    <property type="molecule type" value="Genomic_DNA"/>
</dbReference>
<evidence type="ECO:0000313" key="2">
    <source>
        <dbReference type="EMBL" id="THA17264.1"/>
    </source>
</evidence>
<dbReference type="Proteomes" id="UP000306758">
    <property type="component" value="Unassembled WGS sequence"/>
</dbReference>
<protein>
    <submittedName>
        <fullName evidence="1">Uncharacterized protein</fullName>
    </submittedName>
</protein>
<reference evidence="3 4" key="1">
    <citation type="journal article" date="2019" name="Vet. Microbiol.">
        <title>Development of multi locus sequence typing (MLST) of Rodentibacter pneumotropicus.</title>
        <authorList>
            <person name="Adhikary S."/>
            <person name="Bisgaard M."/>
            <person name="Boot R."/>
            <person name="Benga L."/>
            <person name="Nicklas W."/>
            <person name="Christensen H."/>
        </authorList>
    </citation>
    <scope>NUCLEOTIDE SEQUENCE [LARGE SCALE GENOMIC DNA]</scope>
    <source>
        <strain evidence="2 4">1596_07</strain>
        <strain evidence="1 3">Ac84</strain>
    </source>
</reference>
<name>A0A4S2PW71_9PAST</name>
<dbReference type="Proteomes" id="UP000310576">
    <property type="component" value="Unassembled WGS sequence"/>
</dbReference>
<dbReference type="AlphaFoldDB" id="A0A4S2PW71"/>
<organism evidence="1 3">
    <name type="scientific">Rodentibacter pneumotropicus</name>
    <dbReference type="NCBI Taxonomy" id="758"/>
    <lineage>
        <taxon>Bacteria</taxon>
        <taxon>Pseudomonadati</taxon>
        <taxon>Pseudomonadota</taxon>
        <taxon>Gammaproteobacteria</taxon>
        <taxon>Pasteurellales</taxon>
        <taxon>Pasteurellaceae</taxon>
        <taxon>Rodentibacter</taxon>
    </lineage>
</organism>
<gene>
    <name evidence="2" type="ORF">D3M76_01950</name>
    <name evidence="1" type="ORF">D3M78_08130</name>
</gene>
<comment type="caution">
    <text evidence="1">The sequence shown here is derived from an EMBL/GenBank/DDBJ whole genome shotgun (WGS) entry which is preliminary data.</text>
</comment>
<evidence type="ECO:0000313" key="1">
    <source>
        <dbReference type="EMBL" id="THA08171.1"/>
    </source>
</evidence>
<accession>A0A4S2PW71</accession>
<proteinExistence type="predicted"/>